<accession>A0A249XVT8</accession>
<dbReference type="RefSeq" id="YP_010075045.1">
    <property type="nucleotide sequence ID" value="NC_054936.1"/>
</dbReference>
<organism evidence="1 2">
    <name type="scientific">Salmonella phage SG1</name>
    <dbReference type="NCBI Taxonomy" id="2025823"/>
    <lineage>
        <taxon>Viruses</taxon>
        <taxon>Duplodnaviria</taxon>
        <taxon>Heunggongvirae</taxon>
        <taxon>Uroviricota</taxon>
        <taxon>Caudoviricetes</taxon>
        <taxon>Pantevenvirales</taxon>
        <taxon>Straboviridae</taxon>
        <taxon>Tevenvirinae</taxon>
        <taxon>Tequatrovirus</taxon>
        <taxon>Tequatrovirus sgallinarium</taxon>
    </lineage>
</organism>
<dbReference type="EMBL" id="MF001354">
    <property type="protein sequence ID" value="ASZ76065.1"/>
    <property type="molecule type" value="Genomic_DNA"/>
</dbReference>
<name>A0A249XVT8_9CAUD</name>
<proteinExistence type="predicted"/>
<sequence length="678" mass="76897">MNYNEIVDELVDTIQSACSIIPEGYYRRVKWELYNPNKEMIQPDNGVEWDTEIIKLDTHLYTENPFGHSSDTFTESSDGETQTGVFCHKIGVYFPTQTALEDYVEQIGATLLPGNTWYGADLSKREFFKTEIEYDMYRIENRGGTWHHTGPRIDARTMIGVNNDYTMYVNFNGLGDYRRAYLKYYEDKPCTYVGLTLNLNIDTSIPGIPYSPPSIIGELPLNAISCVNFTAQFPYNGLTSAIIEAWNTSRDSFKLYWDMLPGMPAISGSDFEKYFNSAYTHLSVAMEELGNSAIAMCQYVQQQAFMVFKNSVSQVLNIVGGGWDLLKSFLPKITIMGISIDIEDLCTSTDGVQKLKETFENFNLEDTISSIYSAMGSAYDYSIERVKMYSRDLVDAITDLYDWAWSKLMMAGVALSKLCVDLAQIWSMPPIIPNPVWSVITLVKEMMKQIPPLDMIMSGNFPGFTASDVYQMVMSIVSEKIKQVYTEIESLKTQALDVWNEIKLKTQEYKKQTIEFKQYLSGMAEKVEDEITIAKKKALQEAESALNVLKDKYNSIKDLIKNKQISVSDVLDLALTEFRKIPLISQMESLLSLAGASIDDIMKVYENSVTKAKSLYHEFTDGARSMKDLCKSLYNQISTLCLSKVVQWINKMLGIFGLSITFPTVSICIPCLKTPMRN</sequence>
<evidence type="ECO:0000313" key="2">
    <source>
        <dbReference type="Proteomes" id="UP000258340"/>
    </source>
</evidence>
<evidence type="ECO:0000313" key="1">
    <source>
        <dbReference type="EMBL" id="ASZ76065.1"/>
    </source>
</evidence>
<dbReference type="GeneID" id="65063862"/>
<keyword evidence="2" id="KW-1185">Reference proteome</keyword>
<dbReference type="KEGG" id="vg:65063862"/>
<reference evidence="1 2" key="1">
    <citation type="submission" date="2017-04" db="EMBL/GenBank/DDBJ databases">
        <title>Complete Genome Sequence of Lytic Bacteriophage SG1 Infecting Salmonella Gallinarum Isolates.</title>
        <authorList>
            <person name="Kim D."/>
            <person name="Kim Y.J."/>
            <person name="Han B.K."/>
            <person name="Kim H."/>
        </authorList>
    </citation>
    <scope>NUCLEOTIDE SEQUENCE [LARGE SCALE GENOMIC DNA]</scope>
</reference>
<protein>
    <submittedName>
        <fullName evidence="1">Uncharacterized protein</fullName>
    </submittedName>
</protein>
<dbReference type="Proteomes" id="UP000258340">
    <property type="component" value="Segment"/>
</dbReference>